<dbReference type="Gene3D" id="1.10.1740.10">
    <property type="match status" value="1"/>
</dbReference>
<dbReference type="EMBL" id="FUZZ01000001">
    <property type="protein sequence ID" value="SKC95692.1"/>
    <property type="molecule type" value="Genomic_DNA"/>
</dbReference>
<dbReference type="NCBIfam" id="TIGR02937">
    <property type="entry name" value="sigma70-ECF"/>
    <property type="match status" value="1"/>
</dbReference>
<keyword evidence="2" id="KW-0805">Transcription regulation</keyword>
<feature type="domain" description="RNA polymerase sigma-70 region 2" evidence="5">
    <location>
        <begin position="26"/>
        <end position="90"/>
    </location>
</feature>
<dbReference type="PANTHER" id="PTHR43133">
    <property type="entry name" value="RNA POLYMERASE ECF-TYPE SIGMA FACTO"/>
    <property type="match status" value="1"/>
</dbReference>
<dbReference type="InterPro" id="IPR039425">
    <property type="entry name" value="RNA_pol_sigma-70-like"/>
</dbReference>
<dbReference type="RefSeq" id="WP_159454162.1">
    <property type="nucleotide sequence ID" value="NZ_FUZZ01000001.1"/>
</dbReference>
<dbReference type="Proteomes" id="UP000190166">
    <property type="component" value="Unassembled WGS sequence"/>
</dbReference>
<evidence type="ECO:0000259" key="6">
    <source>
        <dbReference type="Pfam" id="PF08281"/>
    </source>
</evidence>
<dbReference type="STRING" id="393003.SAMN05660461_0485"/>
<dbReference type="Pfam" id="PF08281">
    <property type="entry name" value="Sigma70_r4_2"/>
    <property type="match status" value="1"/>
</dbReference>
<accession>A0A1T5N5D9</accession>
<gene>
    <name evidence="7" type="ORF">SAMN05660461_0485</name>
</gene>
<dbReference type="SUPFAM" id="SSF88946">
    <property type="entry name" value="Sigma2 domain of RNA polymerase sigma factors"/>
    <property type="match status" value="1"/>
</dbReference>
<proteinExistence type="inferred from homology"/>
<dbReference type="InterPro" id="IPR036388">
    <property type="entry name" value="WH-like_DNA-bd_sf"/>
</dbReference>
<keyword evidence="4" id="KW-0804">Transcription</keyword>
<dbReference type="InterPro" id="IPR013324">
    <property type="entry name" value="RNA_pol_sigma_r3/r4-like"/>
</dbReference>
<evidence type="ECO:0000256" key="2">
    <source>
        <dbReference type="ARBA" id="ARBA00023015"/>
    </source>
</evidence>
<dbReference type="InterPro" id="IPR013325">
    <property type="entry name" value="RNA_pol_sigma_r2"/>
</dbReference>
<keyword evidence="3" id="KW-0731">Sigma factor</keyword>
<dbReference type="InterPro" id="IPR007627">
    <property type="entry name" value="RNA_pol_sigma70_r2"/>
</dbReference>
<evidence type="ECO:0000313" key="7">
    <source>
        <dbReference type="EMBL" id="SKC95692.1"/>
    </source>
</evidence>
<comment type="similarity">
    <text evidence="1">Belongs to the sigma-70 factor family. ECF subfamily.</text>
</comment>
<organism evidence="7 8">
    <name type="scientific">Chitinophaga ginsengisegetis</name>
    <dbReference type="NCBI Taxonomy" id="393003"/>
    <lineage>
        <taxon>Bacteria</taxon>
        <taxon>Pseudomonadati</taxon>
        <taxon>Bacteroidota</taxon>
        <taxon>Chitinophagia</taxon>
        <taxon>Chitinophagales</taxon>
        <taxon>Chitinophagaceae</taxon>
        <taxon>Chitinophaga</taxon>
    </lineage>
</organism>
<dbReference type="GO" id="GO:0003677">
    <property type="term" value="F:DNA binding"/>
    <property type="evidence" value="ECO:0007669"/>
    <property type="project" value="InterPro"/>
</dbReference>
<dbReference type="PANTHER" id="PTHR43133:SF46">
    <property type="entry name" value="RNA POLYMERASE SIGMA-70 FACTOR ECF SUBFAMILY"/>
    <property type="match status" value="1"/>
</dbReference>
<dbReference type="Pfam" id="PF04542">
    <property type="entry name" value="Sigma70_r2"/>
    <property type="match status" value="1"/>
</dbReference>
<sequence length="204" mass="23357">MELLPNTEKELLQQVASGSEQAFGTLFNAYRKKLYTNIYRLTESRETAEDTVHEVFLKVWLNRATLGTIDNFGAYLQRMARNYAVSGFRRMAKEALILSELKKEEANQSFSEQPAQPEHQLMSKEVRDFIRQAVDNLTPQQKTVYLLNREGGLKTDEIAQQLGISVNTAKKHLADALLNLRRSVNDAYGPYAIALFVFFDIYRA</sequence>
<evidence type="ECO:0000256" key="3">
    <source>
        <dbReference type="ARBA" id="ARBA00023082"/>
    </source>
</evidence>
<dbReference type="InterPro" id="IPR014284">
    <property type="entry name" value="RNA_pol_sigma-70_dom"/>
</dbReference>
<dbReference type="InterPro" id="IPR013249">
    <property type="entry name" value="RNA_pol_sigma70_r4_t2"/>
</dbReference>
<feature type="domain" description="RNA polymerase sigma factor 70 region 4 type 2" evidence="6">
    <location>
        <begin position="130"/>
        <end position="179"/>
    </location>
</feature>
<evidence type="ECO:0000256" key="1">
    <source>
        <dbReference type="ARBA" id="ARBA00010641"/>
    </source>
</evidence>
<dbReference type="NCBIfam" id="TIGR02985">
    <property type="entry name" value="Sig70_bacteroi1"/>
    <property type="match status" value="1"/>
</dbReference>
<evidence type="ECO:0000256" key="4">
    <source>
        <dbReference type="ARBA" id="ARBA00023163"/>
    </source>
</evidence>
<evidence type="ECO:0000259" key="5">
    <source>
        <dbReference type="Pfam" id="PF04542"/>
    </source>
</evidence>
<name>A0A1T5N5D9_9BACT</name>
<keyword evidence="8" id="KW-1185">Reference proteome</keyword>
<dbReference type="GO" id="GO:0006352">
    <property type="term" value="P:DNA-templated transcription initiation"/>
    <property type="evidence" value="ECO:0007669"/>
    <property type="project" value="InterPro"/>
</dbReference>
<reference evidence="7 8" key="1">
    <citation type="submission" date="2017-02" db="EMBL/GenBank/DDBJ databases">
        <authorList>
            <person name="Peterson S.W."/>
        </authorList>
    </citation>
    <scope>NUCLEOTIDE SEQUENCE [LARGE SCALE GENOMIC DNA]</scope>
    <source>
        <strain evidence="7 8">DSM 18108</strain>
    </source>
</reference>
<dbReference type="SUPFAM" id="SSF88659">
    <property type="entry name" value="Sigma3 and sigma4 domains of RNA polymerase sigma factors"/>
    <property type="match status" value="1"/>
</dbReference>
<protein>
    <submittedName>
        <fullName evidence="7">RNA polymerase sigma-70 factor, ECF subfamily</fullName>
    </submittedName>
</protein>
<dbReference type="GO" id="GO:0016987">
    <property type="term" value="F:sigma factor activity"/>
    <property type="evidence" value="ECO:0007669"/>
    <property type="project" value="UniProtKB-KW"/>
</dbReference>
<dbReference type="Gene3D" id="1.10.10.10">
    <property type="entry name" value="Winged helix-like DNA-binding domain superfamily/Winged helix DNA-binding domain"/>
    <property type="match status" value="1"/>
</dbReference>
<evidence type="ECO:0000313" key="8">
    <source>
        <dbReference type="Proteomes" id="UP000190166"/>
    </source>
</evidence>
<dbReference type="InterPro" id="IPR014327">
    <property type="entry name" value="RNA_pol_sigma70_bacteroid"/>
</dbReference>
<dbReference type="CDD" id="cd06171">
    <property type="entry name" value="Sigma70_r4"/>
    <property type="match status" value="1"/>
</dbReference>
<dbReference type="AlphaFoldDB" id="A0A1T5N5D9"/>